<name>A0A267G3K8_9PLAT</name>
<accession>A0A267G3K8</accession>
<dbReference type="Proteomes" id="UP000215902">
    <property type="component" value="Unassembled WGS sequence"/>
</dbReference>
<dbReference type="EMBL" id="NIVC01002006">
    <property type="protein sequence ID" value="PAA61690.1"/>
    <property type="molecule type" value="Genomic_DNA"/>
</dbReference>
<dbReference type="EMBL" id="NIVC01000611">
    <property type="protein sequence ID" value="PAA79879.1"/>
    <property type="molecule type" value="Genomic_DNA"/>
</dbReference>
<sequence length="165" mass="18132">MDLQGTQQDPVKALIEPVKPCCICIISHYSPLTEEVGDTILWLLPECTVFIGRDDVTKVKDMACSTVQVGLTHFTVGCKAAQGQVCSCFVLLDNVGEGVCIARSRALVCGQYDYLKHGEYFVLGKSSAFIVTVISNRVVLAELRKSLRSDVQVLRAKYGMDVQQK</sequence>
<evidence type="ECO:0000313" key="4">
    <source>
        <dbReference type="Proteomes" id="UP000215902"/>
    </source>
</evidence>
<proteinExistence type="predicted"/>
<protein>
    <submittedName>
        <fullName evidence="3">Uncharacterized protein</fullName>
    </submittedName>
</protein>
<comment type="caution">
    <text evidence="3">The sequence shown here is derived from an EMBL/GenBank/DDBJ whole genome shotgun (WGS) entry which is preliminary data.</text>
</comment>
<dbReference type="SUPFAM" id="SSF49879">
    <property type="entry name" value="SMAD/FHA domain"/>
    <property type="match status" value="1"/>
</dbReference>
<evidence type="ECO:0000313" key="2">
    <source>
        <dbReference type="EMBL" id="PAA61690.1"/>
    </source>
</evidence>
<gene>
    <name evidence="1" type="ORF">BOX15_Mlig003345g1</name>
    <name evidence="3" type="ORF">BOX15_Mlig003345g3</name>
    <name evidence="2" type="ORF">BOX15_Mlig031906g1</name>
</gene>
<keyword evidence="4" id="KW-1185">Reference proteome</keyword>
<dbReference type="AlphaFoldDB" id="A0A267G3K8"/>
<evidence type="ECO:0000313" key="1">
    <source>
        <dbReference type="EMBL" id="PAA53012.1"/>
    </source>
</evidence>
<reference evidence="3 4" key="1">
    <citation type="submission" date="2017-06" db="EMBL/GenBank/DDBJ databases">
        <title>A platform for efficient transgenesis in Macrostomum lignano, a flatworm model organism for stem cell research.</title>
        <authorList>
            <person name="Berezikov E."/>
        </authorList>
    </citation>
    <scope>NUCLEOTIDE SEQUENCE [LARGE SCALE GENOMIC DNA]</scope>
    <source>
        <strain evidence="3">DV1</strain>
        <tissue evidence="3">Whole organism</tissue>
    </source>
</reference>
<evidence type="ECO:0000313" key="3">
    <source>
        <dbReference type="EMBL" id="PAA79879.1"/>
    </source>
</evidence>
<organism evidence="3 4">
    <name type="scientific">Macrostomum lignano</name>
    <dbReference type="NCBI Taxonomy" id="282301"/>
    <lineage>
        <taxon>Eukaryota</taxon>
        <taxon>Metazoa</taxon>
        <taxon>Spiralia</taxon>
        <taxon>Lophotrochozoa</taxon>
        <taxon>Platyhelminthes</taxon>
        <taxon>Rhabditophora</taxon>
        <taxon>Macrostomorpha</taxon>
        <taxon>Macrostomida</taxon>
        <taxon>Macrostomidae</taxon>
        <taxon>Macrostomum</taxon>
    </lineage>
</organism>
<dbReference type="InterPro" id="IPR008984">
    <property type="entry name" value="SMAD_FHA_dom_sf"/>
</dbReference>
<dbReference type="EMBL" id="NIVC01003151">
    <property type="protein sequence ID" value="PAA53012.1"/>
    <property type="molecule type" value="Genomic_DNA"/>
</dbReference>